<proteinExistence type="predicted"/>
<organism evidence="1 2">
    <name type="scientific">Bacteroides uniformis (strain ATCC 8492 / DSM 6597 / CCUG 4942 / CIP 103695 / JCM 5828 / KCTC 5204 / NCTC 13054 / VPI 0061)</name>
    <dbReference type="NCBI Taxonomy" id="411479"/>
    <lineage>
        <taxon>Bacteria</taxon>
        <taxon>Pseudomonadati</taxon>
        <taxon>Bacteroidota</taxon>
        <taxon>Bacteroidia</taxon>
        <taxon>Bacteroidales</taxon>
        <taxon>Bacteroidaceae</taxon>
        <taxon>Bacteroides</taxon>
    </lineage>
</organism>
<reference evidence="1" key="1">
    <citation type="submission" date="2007-06" db="EMBL/GenBank/DDBJ databases">
        <authorList>
            <person name="Fulton L."/>
            <person name="Clifton S."/>
            <person name="Fulton B."/>
            <person name="Xu J."/>
            <person name="Minx P."/>
            <person name="Pepin K.H."/>
            <person name="Johnson M."/>
            <person name="Thiruvilangam P."/>
            <person name="Bhonagiri V."/>
            <person name="Nash W.E."/>
            <person name="Mardis E.R."/>
            <person name="Wilson R.K."/>
        </authorList>
    </citation>
    <scope>NUCLEOTIDE SEQUENCE [LARGE SCALE GENOMIC DNA]</scope>
    <source>
        <strain evidence="1">ATCC 8492</strain>
    </source>
</reference>
<evidence type="ECO:0000313" key="1">
    <source>
        <dbReference type="EMBL" id="EDO55774.1"/>
    </source>
</evidence>
<keyword evidence="2" id="KW-1185">Reference proteome</keyword>
<protein>
    <submittedName>
        <fullName evidence="1">Uncharacterized protein</fullName>
    </submittedName>
</protein>
<gene>
    <name evidence="1" type="ORF">BACUNI_00616</name>
</gene>
<dbReference type="EMBL" id="AAYH02000035">
    <property type="protein sequence ID" value="EDO55774.1"/>
    <property type="molecule type" value="Genomic_DNA"/>
</dbReference>
<evidence type="ECO:0000313" key="2">
    <source>
        <dbReference type="Proteomes" id="UP000004110"/>
    </source>
</evidence>
<name>A0ABC9NGJ9_BACUC</name>
<dbReference type="Proteomes" id="UP000004110">
    <property type="component" value="Unassembled WGS sequence"/>
</dbReference>
<sequence length="45" mass="5039">MKINFIPPVPLASTWVPLNATPARIHCITTACIYFRPALQLMQVT</sequence>
<reference evidence="1" key="2">
    <citation type="submission" date="2013-11" db="EMBL/GenBank/DDBJ databases">
        <title>Draft genome sequence of Bacteroides uniformis (ATCC 8492).</title>
        <authorList>
            <person name="Sudarsanam P."/>
            <person name="Ley R."/>
            <person name="Guruge J."/>
            <person name="Turnbaugh P.J."/>
            <person name="Mahowald M."/>
            <person name="Liep D."/>
            <person name="Gordon J."/>
        </authorList>
    </citation>
    <scope>NUCLEOTIDE SEQUENCE</scope>
    <source>
        <strain evidence="1">ATCC 8492</strain>
    </source>
</reference>
<accession>A0ABC9NGJ9</accession>
<comment type="caution">
    <text evidence="1">The sequence shown here is derived from an EMBL/GenBank/DDBJ whole genome shotgun (WGS) entry which is preliminary data.</text>
</comment>
<dbReference type="AlphaFoldDB" id="A0ABC9NGJ9"/>